<feature type="region of interest" description="Disordered" evidence="1">
    <location>
        <begin position="439"/>
        <end position="483"/>
    </location>
</feature>
<feature type="compositionally biased region" description="Polar residues" evidence="1">
    <location>
        <begin position="467"/>
        <end position="483"/>
    </location>
</feature>
<keyword evidence="2" id="KW-1133">Transmembrane helix</keyword>
<gene>
    <name evidence="4" type="ORF">E8L03_17135</name>
</gene>
<feature type="transmembrane region" description="Helical" evidence="2">
    <location>
        <begin position="60"/>
        <end position="79"/>
    </location>
</feature>
<feature type="domain" description="Haem-binding uptake Tiki superfamily ChaN" evidence="3">
    <location>
        <begin position="114"/>
        <end position="400"/>
    </location>
</feature>
<feature type="compositionally biased region" description="Polar residues" evidence="1">
    <location>
        <begin position="292"/>
        <end position="305"/>
    </location>
</feature>
<dbReference type="InterPro" id="IPR007314">
    <property type="entry name" value="Cofac_haem-bd_dom"/>
</dbReference>
<dbReference type="Gene3D" id="3.40.50.11550">
    <property type="match status" value="2"/>
</dbReference>
<feature type="region of interest" description="Disordered" evidence="1">
    <location>
        <begin position="268"/>
        <end position="345"/>
    </location>
</feature>
<dbReference type="SUPFAM" id="SSF159501">
    <property type="entry name" value="EreA/ChaN-like"/>
    <property type="match status" value="2"/>
</dbReference>
<evidence type="ECO:0000256" key="2">
    <source>
        <dbReference type="SAM" id="Phobius"/>
    </source>
</evidence>
<protein>
    <submittedName>
        <fullName evidence="4">Iron-regulated protein</fullName>
    </submittedName>
</protein>
<name>A0ABX6NIU8_9BACT</name>
<evidence type="ECO:0000313" key="5">
    <source>
        <dbReference type="Proteomes" id="UP000503251"/>
    </source>
</evidence>
<keyword evidence="5" id="KW-1185">Reference proteome</keyword>
<dbReference type="EMBL" id="CP039543">
    <property type="protein sequence ID" value="QJT10537.1"/>
    <property type="molecule type" value="Genomic_DNA"/>
</dbReference>
<evidence type="ECO:0000256" key="1">
    <source>
        <dbReference type="SAM" id="MobiDB-lite"/>
    </source>
</evidence>
<reference evidence="4 5" key="1">
    <citation type="submission" date="2019-04" db="EMBL/GenBank/DDBJ databases">
        <title>Isolation and culture of sulfate reducing bacteria from the cold seep of the South China Sea.</title>
        <authorList>
            <person name="Sun C."/>
            <person name="Liu R."/>
        </authorList>
    </citation>
    <scope>NUCLEOTIDE SEQUENCE [LARGE SCALE GENOMIC DNA]</scope>
    <source>
        <strain evidence="4 5">CS1</strain>
    </source>
</reference>
<accession>A0ABX6NIU8</accession>
<evidence type="ECO:0000313" key="4">
    <source>
        <dbReference type="EMBL" id="QJT10537.1"/>
    </source>
</evidence>
<dbReference type="CDD" id="cd14727">
    <property type="entry name" value="ChanN-like"/>
    <property type="match status" value="1"/>
</dbReference>
<keyword evidence="2" id="KW-0472">Membrane</keyword>
<organism evidence="4 5">
    <name type="scientific">Oceanidesulfovibrio marinus</name>
    <dbReference type="NCBI Taxonomy" id="370038"/>
    <lineage>
        <taxon>Bacteria</taxon>
        <taxon>Pseudomonadati</taxon>
        <taxon>Thermodesulfobacteriota</taxon>
        <taxon>Desulfovibrionia</taxon>
        <taxon>Desulfovibrionales</taxon>
        <taxon>Desulfovibrionaceae</taxon>
        <taxon>Oceanidesulfovibrio</taxon>
    </lineage>
</organism>
<dbReference type="Proteomes" id="UP000503251">
    <property type="component" value="Chromosome"/>
</dbReference>
<sequence length="483" mass="51292">MGDRVPHAPCRGPLVPGPQYRVQGAMLPGGSARAEPSIMMDYKSYTQALRCFHNMKYSGLFPFFLAILTLAGCAAQGSYRTPEERTAAESIAPGEFFVVEQGRAVALGKAAFLKLAEDADYILIGEGHPIRCDHEAQATIMRWLAASLTSGPAVALEMVGLDRQGDLDAFLRGELNAGDLREALDWKRTWGHDFFAYGPVFATAEQYQLPLYAANLPPGAAFAYGRGGVDAVAPLHRQYLPRAIIPAGEAQREDLRSVFERHMAMMKARRPGQNATADDTDNATVGAPEAGNATQNAIRDSSTISKQDKMDEAAPAGNGTAPVMQTPAPEAASPGPGQANATAHRPDPEAMFHQFITVQSLWDTVMAENAVRVRQLEGSPVVVLAGSGHVENGWGIALRLQSLDPEAKVLLVMPWRADPAVELPPEALGDVFFSCPLPPGARTMGPPPGATDDSETGDAEGSGPGMNEQTPAATPSQTPSSGN</sequence>
<evidence type="ECO:0000259" key="3">
    <source>
        <dbReference type="Pfam" id="PF04187"/>
    </source>
</evidence>
<dbReference type="Pfam" id="PF04187">
    <property type="entry name" value="Cofac_haem_bdg"/>
    <property type="match status" value="1"/>
</dbReference>
<keyword evidence="2" id="KW-0812">Transmembrane</keyword>
<proteinExistence type="predicted"/>